<keyword evidence="3" id="KW-1185">Reference proteome</keyword>
<evidence type="ECO:0000313" key="3">
    <source>
        <dbReference type="Proteomes" id="UP000256977"/>
    </source>
</evidence>
<dbReference type="AlphaFoldDB" id="A0A3D9KGE1"/>
<organism evidence="2 3">
    <name type="scientific">Cohnella phaseoli</name>
    <dbReference type="NCBI Taxonomy" id="456490"/>
    <lineage>
        <taxon>Bacteria</taxon>
        <taxon>Bacillati</taxon>
        <taxon>Bacillota</taxon>
        <taxon>Bacilli</taxon>
        <taxon>Bacillales</taxon>
        <taxon>Paenibacillaceae</taxon>
        <taxon>Cohnella</taxon>
    </lineage>
</organism>
<dbReference type="RefSeq" id="WP_116059853.1">
    <property type="nucleotide sequence ID" value="NZ_QRDZ01000004.1"/>
</dbReference>
<dbReference type="Proteomes" id="UP000256977">
    <property type="component" value="Unassembled WGS sequence"/>
</dbReference>
<reference evidence="2 3" key="1">
    <citation type="submission" date="2018-07" db="EMBL/GenBank/DDBJ databases">
        <title>Genomic Encyclopedia of Type Strains, Phase III (KMG-III): the genomes of soil and plant-associated and newly described type strains.</title>
        <authorList>
            <person name="Whitman W."/>
        </authorList>
    </citation>
    <scope>NUCLEOTIDE SEQUENCE [LARGE SCALE GENOMIC DNA]</scope>
    <source>
        <strain evidence="2 3">CECT 7287</strain>
    </source>
</reference>
<evidence type="ECO:0000313" key="2">
    <source>
        <dbReference type="EMBL" id="RED85429.1"/>
    </source>
</evidence>
<sequence length="64" mass="6492">MSEQEKGQLSESELESVAGGGLIKGITKGIKKGANDLVDKGKKGANNAIDKGTGAANDAIDTVY</sequence>
<evidence type="ECO:0000256" key="1">
    <source>
        <dbReference type="SAM" id="MobiDB-lite"/>
    </source>
</evidence>
<protein>
    <submittedName>
        <fullName evidence="2">Uncharacterized protein</fullName>
    </submittedName>
</protein>
<name>A0A3D9KGE1_9BACL</name>
<dbReference type="EMBL" id="QRDZ01000004">
    <property type="protein sequence ID" value="RED85429.1"/>
    <property type="molecule type" value="Genomic_DNA"/>
</dbReference>
<comment type="caution">
    <text evidence="2">The sequence shown here is derived from an EMBL/GenBank/DDBJ whole genome shotgun (WGS) entry which is preliminary data.</text>
</comment>
<feature type="region of interest" description="Disordered" evidence="1">
    <location>
        <begin position="41"/>
        <end position="64"/>
    </location>
</feature>
<gene>
    <name evidence="2" type="ORF">DFP98_104134</name>
</gene>
<proteinExistence type="predicted"/>
<accession>A0A3D9KGE1</accession>